<dbReference type="InterPro" id="IPR001791">
    <property type="entry name" value="Laminin_G"/>
</dbReference>
<dbReference type="Proteomes" id="UP000199111">
    <property type="component" value="Unassembled WGS sequence"/>
</dbReference>
<feature type="domain" description="Laminin G" evidence="3">
    <location>
        <begin position="556"/>
        <end position="691"/>
    </location>
</feature>
<evidence type="ECO:0000256" key="2">
    <source>
        <dbReference type="SAM" id="MobiDB-lite"/>
    </source>
</evidence>
<dbReference type="SUPFAM" id="SSF49899">
    <property type="entry name" value="Concanavalin A-like lectins/glucanases"/>
    <property type="match status" value="1"/>
</dbReference>
<dbReference type="CDD" id="cd00110">
    <property type="entry name" value="LamG"/>
    <property type="match status" value="1"/>
</dbReference>
<feature type="region of interest" description="Disordered" evidence="2">
    <location>
        <begin position="47"/>
        <end position="104"/>
    </location>
</feature>
<dbReference type="InterPro" id="IPR022385">
    <property type="entry name" value="Rhs_assc_core"/>
</dbReference>
<organism evidence="4 5">
    <name type="scientific">Streptosporangium canum</name>
    <dbReference type="NCBI Taxonomy" id="324952"/>
    <lineage>
        <taxon>Bacteria</taxon>
        <taxon>Bacillati</taxon>
        <taxon>Actinomycetota</taxon>
        <taxon>Actinomycetes</taxon>
        <taxon>Streptosporangiales</taxon>
        <taxon>Streptosporangiaceae</taxon>
        <taxon>Streptosporangium</taxon>
    </lineage>
</organism>
<evidence type="ECO:0000256" key="1">
    <source>
        <dbReference type="ARBA" id="ARBA00022737"/>
    </source>
</evidence>
<keyword evidence="1" id="KW-0677">Repeat</keyword>
<dbReference type="EMBL" id="FOQY01000036">
    <property type="protein sequence ID" value="SFK81780.1"/>
    <property type="molecule type" value="Genomic_DNA"/>
</dbReference>
<dbReference type="Pfam" id="PF13385">
    <property type="entry name" value="Laminin_G_3"/>
    <property type="match status" value="1"/>
</dbReference>
<evidence type="ECO:0000313" key="4">
    <source>
        <dbReference type="EMBL" id="SFK81780.1"/>
    </source>
</evidence>
<reference evidence="5" key="1">
    <citation type="submission" date="2016-10" db="EMBL/GenBank/DDBJ databases">
        <authorList>
            <person name="Varghese N."/>
            <person name="Submissions S."/>
        </authorList>
    </citation>
    <scope>NUCLEOTIDE SEQUENCE [LARGE SCALE GENOMIC DNA]</scope>
    <source>
        <strain evidence="5">CGMCC 4.2126</strain>
    </source>
</reference>
<protein>
    <submittedName>
        <fullName evidence="4">RHS repeat-associated core domain-containing protein</fullName>
    </submittedName>
</protein>
<gene>
    <name evidence="4" type="ORF">SAMN05216275_13658</name>
</gene>
<dbReference type="PANTHER" id="PTHR32305">
    <property type="match status" value="1"/>
</dbReference>
<dbReference type="Gene3D" id="2.60.120.200">
    <property type="match status" value="1"/>
</dbReference>
<dbReference type="Gene3D" id="2.180.10.10">
    <property type="entry name" value="RHS repeat-associated core"/>
    <property type="match status" value="5"/>
</dbReference>
<dbReference type="Pfam" id="PF20148">
    <property type="entry name" value="DUF6531"/>
    <property type="match status" value="1"/>
</dbReference>
<dbReference type="InterPro" id="IPR006530">
    <property type="entry name" value="YD"/>
</dbReference>
<name>A0A1I4CM95_9ACTN</name>
<evidence type="ECO:0000259" key="3">
    <source>
        <dbReference type="SMART" id="SM00282"/>
    </source>
</evidence>
<proteinExistence type="predicted"/>
<dbReference type="InterPro" id="IPR045351">
    <property type="entry name" value="DUF6531"/>
</dbReference>
<dbReference type="InterPro" id="IPR013320">
    <property type="entry name" value="ConA-like_dom_sf"/>
</dbReference>
<dbReference type="InterPro" id="IPR056823">
    <property type="entry name" value="TEN-like_YD-shell"/>
</dbReference>
<accession>A0A1I4CM95</accession>
<keyword evidence="5" id="KW-1185">Reference proteome</keyword>
<dbReference type="SMART" id="SM00282">
    <property type="entry name" value="LamG"/>
    <property type="match status" value="1"/>
</dbReference>
<dbReference type="NCBIfam" id="TIGR01643">
    <property type="entry name" value="YD_repeat_2x"/>
    <property type="match status" value="6"/>
</dbReference>
<dbReference type="InterPro" id="IPR031325">
    <property type="entry name" value="RHS_repeat"/>
</dbReference>
<sequence>MRRSLSWWRPAGRKAWTIVAVTTALMPGLLLFQAMPVTAAVRAVTSAQGAPDTPKQMTGSAEGLPSLVDTKATQPDGAIAQDKKKTPGLSADEPRRPKGGLPLDIRNFQPVKEKFTQSSPGKPEASVLLPEARNRLSLMGMWISDYYPNDETQVDTLTPELNAYGYNGGNGGPYYEYQYEVCEWKDPWNTGPCTRSAWRYWIESEWIVPAGVLQWGKTYVWEVTIRDTTTQETGTLENLTFTTAIRQPVVSSHLAERGVNGQEFHQLAGNYTTTVTDASVATAGPPLAVTRSYNSLDGRIDGMFGPGWSTRYDMKVQPEGGTPQTLLLTYPDGRKLRFVEKRGSTLFQSPPGVHVTLAAVTGGGWRLMDKSSISYTFDAQGRLSKLTDSHGRAQDLTYGTDGKLTTVTAAGGRSLTFTWTGAHVTAVATNPVDGQPLTWTYVYDGQRLSQACSPTAAPNCTIYDYASGSRYRASVLDDRPKGYWRMGEVRSESGEGGTYTYFPDETGLTGHTYLPSGVQTGKPGALSGTSNAAANFQGSGTSSGIPHWGLFPELGKSMSIETWLKTTASGLIFSSGDVPGLYVGVDGKLRGQLQGSGEGTTYTPVTSAQAVNDGQWHHAVITATGNVTTLYVDGTAAGTVNLGVETYMWESDTVIGSGKADSNLPGSPAGRPDPVEFGFKGLLDEFAIYDRALSAAQVRAHYDARTEAPFKLSKTTLPSGRVWMSTTYNPANDRVTTHTDQHGGTWKLGDPVHAKTGGLTTITVTDPNNNTLKYDHDAWRGDRLVSQTDQLEKITSYAYDTGGFLAKVTDPNNNFVEQVNDVRGNTTSVKTCRTATSCQTTRQSYYRNTADEFDPRNDRVTVSRDARSASATDNTYATTRELTARGDVAKVTTPATPDFPNGRSVTSTYTDGTEPAVGGGTTPAGLVKSQKDAKGNESTYRYSAAGDLAEQTSPAGLKVTFAYDGLGRVTSRTEVSAATPDGVTSTFTYDGLGRVLTQTGAGVKNEVTDVTHTAKSTFTYDADGNPLTATVTDVTGGDPARTTTSTYDGQGRVETVTDPEGGVVRSTWDATGALASTTDPMGTVLTYAYTKRGEPFTTTIKNWTDSPVSPQAPQDVVLELRSYDPAGRLATSADAMGRKTSYIYFTDNRLSQVIADDVRLNGLDTTTDVVMEDNTYDPAGNLTKQVIDVDKDKKAITDYVYDAAGRLTSTMFDPATLKRKTAYTYDAAGNVTKKDFTGAGSTRIESTLYAYNTLGQVTRQTVENGADDLISTSTYDDRGLLTAITDPRGNASGATAADFTITMRYDAAGRLVETKAPQVKIDKDGSAADGRPTVTYGYDIAGLKTHTVDAEGRTLTSTFDKAGRLTSATSSAYTPPGGSALIPKVSFGYDAAGRQTKVTDPRNFVTSTEYDALGRPVRVTDPGPSGPGGQWVAEYDLLGEQLAVIDPTGARAEATYDELGRKITATQIERKPTTAAHTTTMTYDSAGNLLTSVAPGAKTTSYTVNVAGQVTSVTDPNTKKSAFGYDFLGREAKVTDPLKNVTEAEYDLAGRKIGAKDLDATGAVVRTFGFGYDLAGNPTSTTSGEGHVTRQTFDALGRMTSLIEPVAADKTITTTFGYDATGARTRLTDGRGNSTWTGYNSLGLAESVIEPSTTAHPAAADRTWTTVYDVAGNAVATLQPGGVRIDRTFDPMGQMTKQTGTGASVATPERTVSYDDAGRVTAIGDYTLDYNDRSLLTKVSKATNQIAAYAYDALGNPTQRVDTAGTATYTYDNANNLKTATDPVTGRTWTYGYDDANRLTSQTSANPVNSQVYTYDAVDRLASHTLKNSAGTELSKIAYGWDKDDNLTTKTTSGTAGAGANTYGYDRSGRLTSWTAPGGAVTPYEWDDSGNRTKAGSKTFVYDERNRLTSGAGVDYTYTPRGTLATETTGGATRNLTFDAFDRMVSDGDATYGYDALGRMTSRTKGADQQRFVYSGLTNDIAAVTNAAGAVQAKYGRDLSGGLLSLQEGGGPALGAMTDLHGDVVGTFSGTAMVDSTAYDPFGEVTHRSGTQRTLGYQGEYTDPDTGKVNMDSRWYQPGTGAFTSRDTATLNPNPSVQANRYTYANAGPLTGADPTGHSTVIETGGSQNGASGGSDWQSYNWADSWQPRSSGWSFTPPTVTPGKPYYAWPDQPCGCTYTGPNDKSDGFWYKRNYDEWAWAPQLGRDEIARLGYKYMPNGRPVEKDVPFWSMSPRAQELYMLGYSPTLEYEEYLALAVDAMVEAGDTHGFEKLMAGLPGSSKGVSNKRLFSSLQAGKRLQDALDKCHSHLDKKECRELVAAAWHNWREWMCEDPDARPCKPSNVARAGKVWGLPLKLTMFLVNTPPWLNDKKFKERLIKWAKKEGANCVYDKPTGLTVCSGLKSGEHFGRGGTTLGSVTLVNYQLYELSREFLKHEAEHMRQWDHYYGQTNFWPTFLVYYLREFSVFGACDNIYEQQADAKGKSYGC</sequence>
<evidence type="ECO:0000313" key="5">
    <source>
        <dbReference type="Proteomes" id="UP000199111"/>
    </source>
</evidence>
<feature type="region of interest" description="Disordered" evidence="2">
    <location>
        <begin position="891"/>
        <end position="932"/>
    </location>
</feature>
<dbReference type="Pfam" id="PF25023">
    <property type="entry name" value="TEN_YD-shell"/>
    <property type="match status" value="1"/>
</dbReference>
<dbReference type="Pfam" id="PF05593">
    <property type="entry name" value="RHS_repeat"/>
    <property type="match status" value="8"/>
</dbReference>
<dbReference type="PANTHER" id="PTHR32305:SF15">
    <property type="entry name" value="PROTEIN RHSA-RELATED"/>
    <property type="match status" value="1"/>
</dbReference>
<dbReference type="InterPro" id="IPR050708">
    <property type="entry name" value="T6SS_VgrG/RHS"/>
</dbReference>
<dbReference type="NCBIfam" id="TIGR03696">
    <property type="entry name" value="Rhs_assc_core"/>
    <property type="match status" value="1"/>
</dbReference>